<evidence type="ECO:0000313" key="3">
    <source>
        <dbReference type="Proteomes" id="UP001620626"/>
    </source>
</evidence>
<evidence type="ECO:0000313" key="2">
    <source>
        <dbReference type="EMBL" id="KAL3087943.1"/>
    </source>
</evidence>
<feature type="compositionally biased region" description="Acidic residues" evidence="1">
    <location>
        <begin position="113"/>
        <end position="124"/>
    </location>
</feature>
<dbReference type="Gene3D" id="1.20.58.760">
    <property type="entry name" value="Peptidase M41"/>
    <property type="match status" value="1"/>
</dbReference>
<dbReference type="SUPFAM" id="SSF140990">
    <property type="entry name" value="FtsH protease domain-like"/>
    <property type="match status" value="1"/>
</dbReference>
<evidence type="ECO:0000256" key="1">
    <source>
        <dbReference type="SAM" id="MobiDB-lite"/>
    </source>
</evidence>
<dbReference type="InterPro" id="IPR037219">
    <property type="entry name" value="Peptidase_M41-like"/>
</dbReference>
<feature type="region of interest" description="Disordered" evidence="1">
    <location>
        <begin position="94"/>
        <end position="131"/>
    </location>
</feature>
<dbReference type="AlphaFoldDB" id="A0ABD2JBF4"/>
<accession>A0ABD2JBF4</accession>
<reference evidence="2 3" key="1">
    <citation type="submission" date="2024-10" db="EMBL/GenBank/DDBJ databases">
        <authorList>
            <person name="Kim D."/>
        </authorList>
    </citation>
    <scope>NUCLEOTIDE SEQUENCE [LARGE SCALE GENOMIC DNA]</scope>
    <source>
        <strain evidence="2">BH-2024</strain>
    </source>
</reference>
<dbReference type="Proteomes" id="UP001620626">
    <property type="component" value="Unassembled WGS sequence"/>
</dbReference>
<sequence length="131" mass="15094">MGGKVAERMFFDQSIGHIGSDRKEAKKLAMKIAGYTGTLSKKQSRKIRRMLSEAEEKAKEVLEPRRRLTEKLAIKLFDRETLQFDDVQRILGAPPASQFHVPQTRNARRYESESEGEYEGDEEDEGRRAIH</sequence>
<gene>
    <name evidence="2" type="ORF">niasHT_022017</name>
</gene>
<proteinExistence type="predicted"/>
<name>A0ABD2JBF4_9BILA</name>
<protein>
    <submittedName>
        <fullName evidence="2">Uncharacterized protein</fullName>
    </submittedName>
</protein>
<dbReference type="EMBL" id="JBICBT010001007">
    <property type="protein sequence ID" value="KAL3087943.1"/>
    <property type="molecule type" value="Genomic_DNA"/>
</dbReference>
<organism evidence="2 3">
    <name type="scientific">Heterodera trifolii</name>
    <dbReference type="NCBI Taxonomy" id="157864"/>
    <lineage>
        <taxon>Eukaryota</taxon>
        <taxon>Metazoa</taxon>
        <taxon>Ecdysozoa</taxon>
        <taxon>Nematoda</taxon>
        <taxon>Chromadorea</taxon>
        <taxon>Rhabditida</taxon>
        <taxon>Tylenchina</taxon>
        <taxon>Tylenchomorpha</taxon>
        <taxon>Tylenchoidea</taxon>
        <taxon>Heteroderidae</taxon>
        <taxon>Heteroderinae</taxon>
        <taxon>Heterodera</taxon>
    </lineage>
</organism>
<keyword evidence="3" id="KW-1185">Reference proteome</keyword>
<comment type="caution">
    <text evidence="2">The sequence shown here is derived from an EMBL/GenBank/DDBJ whole genome shotgun (WGS) entry which is preliminary data.</text>
</comment>